<dbReference type="InterPro" id="IPR006680">
    <property type="entry name" value="Amidohydro-rel"/>
</dbReference>
<dbReference type="AlphaFoldDB" id="A0AAW0DLH0"/>
<dbReference type="SUPFAM" id="SSF51556">
    <property type="entry name" value="Metallo-dependent hydrolases"/>
    <property type="match status" value="1"/>
</dbReference>
<organism evidence="3 4">
    <name type="scientific">Paramarasmius palmivorus</name>
    <dbReference type="NCBI Taxonomy" id="297713"/>
    <lineage>
        <taxon>Eukaryota</taxon>
        <taxon>Fungi</taxon>
        <taxon>Dikarya</taxon>
        <taxon>Basidiomycota</taxon>
        <taxon>Agaricomycotina</taxon>
        <taxon>Agaricomycetes</taxon>
        <taxon>Agaricomycetidae</taxon>
        <taxon>Agaricales</taxon>
        <taxon>Marasmiineae</taxon>
        <taxon>Marasmiaceae</taxon>
        <taxon>Paramarasmius</taxon>
    </lineage>
</organism>
<gene>
    <name evidence="3" type="ORF">VNI00_003965</name>
</gene>
<comment type="caution">
    <text evidence="3">The sequence shown here is derived from an EMBL/GenBank/DDBJ whole genome shotgun (WGS) entry which is preliminary data.</text>
</comment>
<dbReference type="Pfam" id="PF01979">
    <property type="entry name" value="Amidohydro_1"/>
    <property type="match status" value="1"/>
</dbReference>
<evidence type="ECO:0000313" key="3">
    <source>
        <dbReference type="EMBL" id="KAK7053339.1"/>
    </source>
</evidence>
<keyword evidence="1" id="KW-1133">Transmembrane helix</keyword>
<dbReference type="InterPro" id="IPR011059">
    <property type="entry name" value="Metal-dep_hydrolase_composite"/>
</dbReference>
<protein>
    <recommendedName>
        <fullName evidence="2">Amidohydrolase-related domain-containing protein</fullName>
    </recommendedName>
</protein>
<dbReference type="GO" id="GO:0005737">
    <property type="term" value="C:cytoplasm"/>
    <property type="evidence" value="ECO:0007669"/>
    <property type="project" value="TreeGrafter"/>
</dbReference>
<name>A0AAW0DLH0_9AGAR</name>
<dbReference type="Gene3D" id="3.20.20.140">
    <property type="entry name" value="Metal-dependent hydrolases"/>
    <property type="match status" value="2"/>
</dbReference>
<dbReference type="GO" id="GO:0006145">
    <property type="term" value="P:purine nucleobase catabolic process"/>
    <property type="evidence" value="ECO:0007669"/>
    <property type="project" value="TreeGrafter"/>
</dbReference>
<feature type="domain" description="Amidohydrolase-related" evidence="2">
    <location>
        <begin position="404"/>
        <end position="492"/>
    </location>
</feature>
<feature type="transmembrane region" description="Helical" evidence="1">
    <location>
        <begin position="21"/>
        <end position="39"/>
    </location>
</feature>
<evidence type="ECO:0000259" key="2">
    <source>
        <dbReference type="Pfam" id="PF01979"/>
    </source>
</evidence>
<dbReference type="GO" id="GO:0004038">
    <property type="term" value="F:allantoinase activity"/>
    <property type="evidence" value="ECO:0007669"/>
    <property type="project" value="TreeGrafter"/>
</dbReference>
<dbReference type="SUPFAM" id="SSF51338">
    <property type="entry name" value="Composite domain of metallo-dependent hydrolases"/>
    <property type="match status" value="1"/>
</dbReference>
<dbReference type="EMBL" id="JAYKXP010000010">
    <property type="protein sequence ID" value="KAK7053339.1"/>
    <property type="molecule type" value="Genomic_DNA"/>
</dbReference>
<sequence length="940" mass="102085">MEKEPWRFSRNNLSSPQRNSSHLILVSLISLIVLISFTYHQRNPLSRFANSPPSVDVASVLQKCNSLKQRAGPPPEFHSRKESDRFVPGTRPTLIKNAKIWTGLQNGTEELHGDILLDKGLIKGIGKIAKSLVSGYGNDLLVLDAHHRWVTPGIVDVHSHIGDGSSPALDGAQDDNSIKGTIAPWMRSLDGLNTHDASYTLSISGGVTTSLVLPGSANAIGGQAFVIKLRKTEERTPTSMVLEPPFTLNGSSRSTHSTRWRHMKQSLFGHKNAKDTIWAFREAYDNARQIVKQQDQFCAKVEAGQFDGLGEFPENLKWEALVDVLRGRVKVNIHCYEAVDLDALVRLSNEFQFPIAAFHHAHETYLVPNLLKKAYGETPAVALFATNARYKREAYRASEFGPKILAANGIRVTMKSDHPVLNSRFLLYETQQAHYYGLPANLAIAAVTSNAAEVMGMGHRIGYLQSGWDADVVMWDSHPLALGATPVQVWIDGVPQLRSPHVNHKPDTFQEKPKVPNFDEEAQKAIDFDGLPPLSPSKSSSDTVVFTNVKTVFTRSDGSVKSLYTAQEGELLGTVVTTSGKVICAGSHKSCMRSLVSSDVDVTFVDLQGGSIFPALVSFGAPLGLEHMNQEPSTNDGDVLDPLLARVPKILGGEAAVTRAVDGLLFNSRDALLAYHAGVTSAISAPSHHGFLSGLGTLFSTGAAHKLEKGAVIQEVTGLHVSVRYYGTPSVSTQIALLRRMLLNPPEGALGDEFRKVIDGIIPLVVEAHSADVIATLIMLKRQVEVEKRVRIRLTITGAAEAHLLAKELAEADVGVILAPPRPFPYVWEDRRILPGPPLTEHSAISKLISHNVTVGIGIEEIWSARNTRFDIAWAALEASGKITKEDAIAIASTNVEKLLGAVVEPEDADLVATAGGDFLELEAKVVGVISPRQAVVNLF</sequence>
<keyword evidence="1" id="KW-0472">Membrane</keyword>
<proteinExistence type="predicted"/>
<dbReference type="InterPro" id="IPR050138">
    <property type="entry name" value="DHOase/Allantoinase_Hydrolase"/>
</dbReference>
<evidence type="ECO:0000313" key="4">
    <source>
        <dbReference type="Proteomes" id="UP001383192"/>
    </source>
</evidence>
<keyword evidence="4" id="KW-1185">Reference proteome</keyword>
<dbReference type="InterPro" id="IPR032466">
    <property type="entry name" value="Metal_Hydrolase"/>
</dbReference>
<dbReference type="PANTHER" id="PTHR43668">
    <property type="entry name" value="ALLANTOINASE"/>
    <property type="match status" value="1"/>
</dbReference>
<evidence type="ECO:0000256" key="1">
    <source>
        <dbReference type="SAM" id="Phobius"/>
    </source>
</evidence>
<keyword evidence="1" id="KW-0812">Transmembrane</keyword>
<accession>A0AAW0DLH0</accession>
<dbReference type="Proteomes" id="UP001383192">
    <property type="component" value="Unassembled WGS sequence"/>
</dbReference>
<reference evidence="3 4" key="1">
    <citation type="submission" date="2024-01" db="EMBL/GenBank/DDBJ databases">
        <title>A draft genome for a cacao thread blight-causing isolate of Paramarasmius palmivorus.</title>
        <authorList>
            <person name="Baruah I.K."/>
            <person name="Bukari Y."/>
            <person name="Amoako-Attah I."/>
            <person name="Meinhardt L.W."/>
            <person name="Bailey B.A."/>
            <person name="Cohen S.P."/>
        </authorList>
    </citation>
    <scope>NUCLEOTIDE SEQUENCE [LARGE SCALE GENOMIC DNA]</scope>
    <source>
        <strain evidence="3 4">GH-12</strain>
    </source>
</reference>
<dbReference type="PANTHER" id="PTHR43668:SF5">
    <property type="entry name" value="AMIDOHYDROLASE 3 DOMAIN-CONTAINING PROTEIN"/>
    <property type="match status" value="1"/>
</dbReference>